<dbReference type="InterPro" id="IPR035965">
    <property type="entry name" value="PAS-like_dom_sf"/>
</dbReference>
<accession>A0A6M8NM96</accession>
<dbReference type="SUPFAM" id="SSF55785">
    <property type="entry name" value="PYP-like sensor domain (PAS domain)"/>
    <property type="match status" value="1"/>
</dbReference>
<dbReference type="NCBIfam" id="TIGR00229">
    <property type="entry name" value="sensory_box"/>
    <property type="match status" value="1"/>
</dbReference>
<dbReference type="InterPro" id="IPR013655">
    <property type="entry name" value="PAS_fold_3"/>
</dbReference>
<gene>
    <name evidence="1" type="ORF">CP963_10920</name>
</gene>
<dbReference type="EMBL" id="NXII01000017">
    <property type="protein sequence ID" value="RXI38909.1"/>
    <property type="molecule type" value="Genomic_DNA"/>
</dbReference>
<dbReference type="InterPro" id="IPR000014">
    <property type="entry name" value="PAS"/>
</dbReference>
<proteinExistence type="predicted"/>
<organism evidence="1 2">
    <name type="scientific">Arcobacter cloacae</name>
    <dbReference type="NCBI Taxonomy" id="1054034"/>
    <lineage>
        <taxon>Bacteria</taxon>
        <taxon>Pseudomonadati</taxon>
        <taxon>Campylobacterota</taxon>
        <taxon>Epsilonproteobacteria</taxon>
        <taxon>Campylobacterales</taxon>
        <taxon>Arcobacteraceae</taxon>
        <taxon>Arcobacter</taxon>
    </lineage>
</organism>
<evidence type="ECO:0000313" key="1">
    <source>
        <dbReference type="EMBL" id="RXI38909.1"/>
    </source>
</evidence>
<dbReference type="RefSeq" id="WP_129014230.1">
    <property type="nucleotide sequence ID" value="NZ_CBCSEI010000013.1"/>
</dbReference>
<keyword evidence="2" id="KW-1185">Reference proteome</keyword>
<dbReference type="AlphaFoldDB" id="A0A6M8NM96"/>
<evidence type="ECO:0000313" key="2">
    <source>
        <dbReference type="Proteomes" id="UP000290378"/>
    </source>
</evidence>
<reference evidence="1 2" key="1">
    <citation type="submission" date="2017-09" db="EMBL/GenBank/DDBJ databases">
        <title>Genomics of the genus Arcobacter.</title>
        <authorList>
            <person name="Perez-Cataluna A."/>
            <person name="Figueras M.J."/>
            <person name="Salas-Masso N."/>
        </authorList>
    </citation>
    <scope>NUCLEOTIDE SEQUENCE [LARGE SCALE GENOMIC DNA]</scope>
    <source>
        <strain evidence="1 2">CECT 7834</strain>
    </source>
</reference>
<dbReference type="CDD" id="cd00130">
    <property type="entry name" value="PAS"/>
    <property type="match status" value="1"/>
</dbReference>
<dbReference type="Pfam" id="PF08447">
    <property type="entry name" value="PAS_3"/>
    <property type="match status" value="1"/>
</dbReference>
<dbReference type="Proteomes" id="UP000290378">
    <property type="component" value="Unassembled WGS sequence"/>
</dbReference>
<protein>
    <submittedName>
        <fullName evidence="1">PAS sensor domain-containing protein</fullName>
    </submittedName>
</protein>
<dbReference type="Gene3D" id="3.30.450.20">
    <property type="entry name" value="PAS domain"/>
    <property type="match status" value="1"/>
</dbReference>
<sequence>MSLEIKLPIETIIVSETDAKGNIIFANEDFCKIAGYSIDELIGKPHNIVRHSDMPKIAFEGLWETIKAGRIWKGIVKNKTKSGGYYWVNATAYPSKTSNGELRYISIRIKPTEQEIIEASNLYETLK</sequence>
<name>A0A6M8NM96_9BACT</name>
<dbReference type="PROSITE" id="PS50112">
    <property type="entry name" value="PAS"/>
    <property type="match status" value="1"/>
</dbReference>
<comment type="caution">
    <text evidence="1">The sequence shown here is derived from an EMBL/GenBank/DDBJ whole genome shotgun (WGS) entry which is preliminary data.</text>
</comment>